<organism evidence="1 2">
    <name type="scientific">Stieleria bergensis</name>
    <dbReference type="NCBI Taxonomy" id="2528025"/>
    <lineage>
        <taxon>Bacteria</taxon>
        <taxon>Pseudomonadati</taxon>
        <taxon>Planctomycetota</taxon>
        <taxon>Planctomycetia</taxon>
        <taxon>Pirellulales</taxon>
        <taxon>Pirellulaceae</taxon>
        <taxon>Stieleria</taxon>
    </lineage>
</organism>
<dbReference type="Gene3D" id="1.25.10.10">
    <property type="entry name" value="Leucine-rich Repeat Variant"/>
    <property type="match status" value="1"/>
</dbReference>
<sequence>MSIESTLESILGPQSDPVAAGYHLREIAAQDADTAVIAIQYMAEHPDQLHRSDPAVIGALLSIIHTALLKDRDEASQLRIKSLPPELIGQIDEQLPDNVSNRQLLLQLLTISRSDLALQTLIQVLQQRPPKEWLETGQILGLLMQHDDWSIEAVFPKALEFIAEPSLAATVLDLANYVTREQRTDQHPATEMVSGLTHLLGQVVHHLGVFEENPRSFGGDIASVQGRLSESVALAVSLCDALSLIGDEQAIGKLNQAMELLHRRVQCEAAGALARLDQPAGRERLIELANDPAARLRAIQYADELGFGDEIDDELRSEESTATAEMALWLSQPHQLGVPPTALEVVAKRRLMWPSFESPVDVTLVRFDYNMGPNKTYSNIGLTGPATFCLNCDLGDMPEDDIFAIYAGWHVEHPDVFRVPAESLNDAQRRAMETLQQHLQHLGYESIEPKQLGLFLGEHAGIFTATREETQCVVITDGLETIDQATSGRARPIGPEEVFYLYNGRKMLRTFNA</sequence>
<dbReference type="EMBL" id="CP036272">
    <property type="protein sequence ID" value="QDT57631.1"/>
    <property type="molecule type" value="Genomic_DNA"/>
</dbReference>
<dbReference type="Proteomes" id="UP000315003">
    <property type="component" value="Chromosome"/>
</dbReference>
<evidence type="ECO:0000313" key="2">
    <source>
        <dbReference type="Proteomes" id="UP000315003"/>
    </source>
</evidence>
<dbReference type="RefSeq" id="WP_145268246.1">
    <property type="nucleotide sequence ID" value="NZ_CP036272.1"/>
</dbReference>
<accession>A0A517SND0</accession>
<dbReference type="OrthoDB" id="292518at2"/>
<gene>
    <name evidence="1" type="ORF">SV7mr_01140</name>
</gene>
<dbReference type="AlphaFoldDB" id="A0A517SND0"/>
<dbReference type="SUPFAM" id="SSF48371">
    <property type="entry name" value="ARM repeat"/>
    <property type="match status" value="1"/>
</dbReference>
<protein>
    <recommendedName>
        <fullName evidence="3">HEAT repeat protein</fullName>
    </recommendedName>
</protein>
<reference evidence="1 2" key="1">
    <citation type="submission" date="2019-02" db="EMBL/GenBank/DDBJ databases">
        <title>Deep-cultivation of Planctomycetes and their phenomic and genomic characterization uncovers novel biology.</title>
        <authorList>
            <person name="Wiegand S."/>
            <person name="Jogler M."/>
            <person name="Boedeker C."/>
            <person name="Pinto D."/>
            <person name="Vollmers J."/>
            <person name="Rivas-Marin E."/>
            <person name="Kohn T."/>
            <person name="Peeters S.H."/>
            <person name="Heuer A."/>
            <person name="Rast P."/>
            <person name="Oberbeckmann S."/>
            <person name="Bunk B."/>
            <person name="Jeske O."/>
            <person name="Meyerdierks A."/>
            <person name="Storesund J.E."/>
            <person name="Kallscheuer N."/>
            <person name="Luecker S."/>
            <person name="Lage O.M."/>
            <person name="Pohl T."/>
            <person name="Merkel B.J."/>
            <person name="Hornburger P."/>
            <person name="Mueller R.-W."/>
            <person name="Bruemmer F."/>
            <person name="Labrenz M."/>
            <person name="Spormann A.M."/>
            <person name="Op den Camp H."/>
            <person name="Overmann J."/>
            <person name="Amann R."/>
            <person name="Jetten M.S.M."/>
            <person name="Mascher T."/>
            <person name="Medema M.H."/>
            <person name="Devos D.P."/>
            <person name="Kaster A.-K."/>
            <person name="Ovreas L."/>
            <person name="Rohde M."/>
            <person name="Galperin M.Y."/>
            <person name="Jogler C."/>
        </authorList>
    </citation>
    <scope>NUCLEOTIDE SEQUENCE [LARGE SCALE GENOMIC DNA]</scope>
    <source>
        <strain evidence="1 2">SV_7m_r</strain>
    </source>
</reference>
<proteinExistence type="predicted"/>
<dbReference type="InterPro" id="IPR016024">
    <property type="entry name" value="ARM-type_fold"/>
</dbReference>
<evidence type="ECO:0008006" key="3">
    <source>
        <dbReference type="Google" id="ProtNLM"/>
    </source>
</evidence>
<keyword evidence="2" id="KW-1185">Reference proteome</keyword>
<name>A0A517SND0_9BACT</name>
<dbReference type="InterPro" id="IPR011989">
    <property type="entry name" value="ARM-like"/>
</dbReference>
<evidence type="ECO:0000313" key="1">
    <source>
        <dbReference type="EMBL" id="QDT57631.1"/>
    </source>
</evidence>